<evidence type="ECO:0000313" key="2">
    <source>
        <dbReference type="EMBL" id="CAF1465664.1"/>
    </source>
</evidence>
<name>A0A815QRC9_9BILA</name>
<organism evidence="2 4">
    <name type="scientific">Didymodactylos carnosus</name>
    <dbReference type="NCBI Taxonomy" id="1234261"/>
    <lineage>
        <taxon>Eukaryota</taxon>
        <taxon>Metazoa</taxon>
        <taxon>Spiralia</taxon>
        <taxon>Gnathifera</taxon>
        <taxon>Rotifera</taxon>
        <taxon>Eurotatoria</taxon>
        <taxon>Bdelloidea</taxon>
        <taxon>Philodinida</taxon>
        <taxon>Philodinidae</taxon>
        <taxon>Didymodactylos</taxon>
    </lineage>
</organism>
<protein>
    <submittedName>
        <fullName evidence="2">Uncharacterized protein</fullName>
    </submittedName>
</protein>
<gene>
    <name evidence="2" type="ORF">GPM918_LOCUS35262</name>
    <name evidence="3" type="ORF">SRO942_LOCUS35977</name>
</gene>
<dbReference type="EMBL" id="CAJNOQ010020263">
    <property type="protein sequence ID" value="CAF1465664.1"/>
    <property type="molecule type" value="Genomic_DNA"/>
</dbReference>
<feature type="region of interest" description="Disordered" evidence="1">
    <location>
        <begin position="40"/>
        <end position="118"/>
    </location>
</feature>
<dbReference type="Proteomes" id="UP000663829">
    <property type="component" value="Unassembled WGS sequence"/>
</dbReference>
<dbReference type="EMBL" id="CAJOBC010085725">
    <property type="protein sequence ID" value="CAF4334851.1"/>
    <property type="molecule type" value="Genomic_DNA"/>
</dbReference>
<feature type="region of interest" description="Disordered" evidence="1">
    <location>
        <begin position="202"/>
        <end position="274"/>
    </location>
</feature>
<proteinExistence type="predicted"/>
<dbReference type="AlphaFoldDB" id="A0A815QRC9"/>
<feature type="compositionally biased region" description="Low complexity" evidence="1">
    <location>
        <begin position="103"/>
        <end position="114"/>
    </location>
</feature>
<feature type="compositionally biased region" description="Basic and acidic residues" evidence="1">
    <location>
        <begin position="256"/>
        <end position="265"/>
    </location>
</feature>
<accession>A0A815QRC9</accession>
<feature type="compositionally biased region" description="Basic and acidic residues" evidence="1">
    <location>
        <begin position="59"/>
        <end position="81"/>
    </location>
</feature>
<comment type="caution">
    <text evidence="2">The sequence shown here is derived from an EMBL/GenBank/DDBJ whole genome shotgun (WGS) entry which is preliminary data.</text>
</comment>
<reference evidence="2" key="1">
    <citation type="submission" date="2021-02" db="EMBL/GenBank/DDBJ databases">
        <authorList>
            <person name="Nowell W R."/>
        </authorList>
    </citation>
    <scope>NUCLEOTIDE SEQUENCE</scope>
</reference>
<sequence>MAANMKVTTTSGITTTEERVHIDTTKAPFVPVPWVVKIAKGKEWKSQKKGNTDNQGKSKMNDKRSKSHDDNQKTKKDKDTLEVPLNTRSTIVVSPIEERHRSPSSSSPRTHSPRYGSNLGELHYPTMGYEASDDDIYPYVGDYPAYCPSYFVSGLPYPYYPPLFPYPYYGANDTYDQRTRLPSPYRQYTRLRSPYRQYTRLRSPYRQYTRLRSPYRSLPKKERQPYRSPSPPSPYYRQRSNSPQISQMSLTTSFMEQRKAREHTRQPPRNNQNT</sequence>
<evidence type="ECO:0000256" key="1">
    <source>
        <dbReference type="SAM" id="MobiDB-lite"/>
    </source>
</evidence>
<keyword evidence="4" id="KW-1185">Reference proteome</keyword>
<dbReference type="Proteomes" id="UP000681722">
    <property type="component" value="Unassembled WGS sequence"/>
</dbReference>
<feature type="non-terminal residue" evidence="2">
    <location>
        <position position="274"/>
    </location>
</feature>
<evidence type="ECO:0000313" key="4">
    <source>
        <dbReference type="Proteomes" id="UP000663829"/>
    </source>
</evidence>
<feature type="compositionally biased region" description="Polar residues" evidence="1">
    <location>
        <begin position="244"/>
        <end position="255"/>
    </location>
</feature>
<evidence type="ECO:0000313" key="3">
    <source>
        <dbReference type="EMBL" id="CAF4334851.1"/>
    </source>
</evidence>